<dbReference type="Pfam" id="PF11536">
    <property type="entry name" value="DUF3226"/>
    <property type="match status" value="1"/>
</dbReference>
<sequence>MMSKKPFKDDKANKLLLLEGINDCHVVAALCEAHKLPQVFKIYDAGGCEDVLVKLMALIDAADGVQDINTIGIVLDADDNLMSTWQSVIDNLAKKDYLIQSELNKNGTILIQQGRPTIGIWLMPNNQINGMLEDFCQILLDNPVALSFIEQCLNQAKTQKIATFKDVHRAKAIIHTYLAWQDELAKPLGQAITAKILNPNHQLALTFKDWLLDLFGGNHASP</sequence>
<dbReference type="InterPro" id="IPR024508">
    <property type="entry name" value="DUF3226"/>
</dbReference>
<keyword evidence="2" id="KW-1185">Reference proteome</keyword>
<dbReference type="Proteomes" id="UP000244223">
    <property type="component" value="Unassembled WGS sequence"/>
</dbReference>
<evidence type="ECO:0000313" key="2">
    <source>
        <dbReference type="Proteomes" id="UP000244223"/>
    </source>
</evidence>
<evidence type="ECO:0008006" key="3">
    <source>
        <dbReference type="Google" id="ProtNLM"/>
    </source>
</evidence>
<evidence type="ECO:0000313" key="1">
    <source>
        <dbReference type="EMBL" id="PTQ90719.1"/>
    </source>
</evidence>
<reference evidence="1 2" key="1">
    <citation type="submission" date="2018-04" db="EMBL/GenBank/DDBJ databases">
        <title>Genomic Encyclopedia of Archaeal and Bacterial Type Strains, Phase II (KMG-II): from individual species to whole genera.</title>
        <authorList>
            <person name="Goeker M."/>
        </authorList>
    </citation>
    <scope>NUCLEOTIDE SEQUENCE [LARGE SCALE GENOMIC DNA]</scope>
    <source>
        <strain evidence="1 2">DSM 5822</strain>
    </source>
</reference>
<organism evidence="1 2">
    <name type="scientific">Agitococcus lubricus</name>
    <dbReference type="NCBI Taxonomy" id="1077255"/>
    <lineage>
        <taxon>Bacteria</taxon>
        <taxon>Pseudomonadati</taxon>
        <taxon>Pseudomonadota</taxon>
        <taxon>Gammaproteobacteria</taxon>
        <taxon>Moraxellales</taxon>
        <taxon>Moraxellaceae</taxon>
        <taxon>Agitococcus</taxon>
    </lineage>
</organism>
<dbReference type="AlphaFoldDB" id="A0A2T5J2H6"/>
<name>A0A2T5J2H6_9GAMM</name>
<proteinExistence type="predicted"/>
<accession>A0A2T5J2H6</accession>
<dbReference type="EMBL" id="QAON01000002">
    <property type="protein sequence ID" value="PTQ90719.1"/>
    <property type="molecule type" value="Genomic_DNA"/>
</dbReference>
<dbReference type="OrthoDB" id="530493at2"/>
<comment type="caution">
    <text evidence="1">The sequence shown here is derived from an EMBL/GenBank/DDBJ whole genome shotgun (WGS) entry which is preliminary data.</text>
</comment>
<protein>
    <recommendedName>
        <fullName evidence="3">DUF4435 domain-containing protein</fullName>
    </recommendedName>
</protein>
<gene>
    <name evidence="1" type="ORF">C8N29_102119</name>
</gene>
<dbReference type="RefSeq" id="WP_146164414.1">
    <property type="nucleotide sequence ID" value="NZ_QAON01000002.1"/>
</dbReference>